<dbReference type="HOGENOM" id="CLU_699194_0_0_1"/>
<evidence type="ECO:0000256" key="1">
    <source>
        <dbReference type="ARBA" id="ARBA00007129"/>
    </source>
</evidence>
<organism evidence="4 5">
    <name type="scientific">Paramecium tetraurelia</name>
    <dbReference type="NCBI Taxonomy" id="5888"/>
    <lineage>
        <taxon>Eukaryota</taxon>
        <taxon>Sar</taxon>
        <taxon>Alveolata</taxon>
        <taxon>Ciliophora</taxon>
        <taxon>Intramacronucleata</taxon>
        <taxon>Oligohymenophorea</taxon>
        <taxon>Peniculida</taxon>
        <taxon>Parameciidae</taxon>
        <taxon>Paramecium</taxon>
    </lineage>
</organism>
<name>A0E4Z8_PARTE</name>
<dbReference type="EMBL" id="CT868659">
    <property type="protein sequence ID" value="CAK90365.1"/>
    <property type="molecule type" value="Genomic_DNA"/>
</dbReference>
<dbReference type="STRING" id="5888.A0E4Z8"/>
<evidence type="ECO:0000313" key="5">
    <source>
        <dbReference type="Proteomes" id="UP000000600"/>
    </source>
</evidence>
<dbReference type="SUPFAM" id="SSF54518">
    <property type="entry name" value="Tubby C-terminal domain-like"/>
    <property type="match status" value="1"/>
</dbReference>
<keyword evidence="5" id="KW-1185">Reference proteome</keyword>
<dbReference type="RefSeq" id="XP_001457762.1">
    <property type="nucleotide sequence ID" value="XM_001457725.1"/>
</dbReference>
<proteinExistence type="inferred from homology"/>
<feature type="domain" description="Tubby C-terminal" evidence="3">
    <location>
        <begin position="303"/>
        <end position="390"/>
    </location>
</feature>
<reference evidence="4 5" key="1">
    <citation type="journal article" date="2006" name="Nature">
        <title>Global trends of whole-genome duplications revealed by the ciliate Paramecium tetraurelia.</title>
        <authorList>
            <consortium name="Genoscope"/>
            <person name="Aury J.-M."/>
            <person name="Jaillon O."/>
            <person name="Duret L."/>
            <person name="Noel B."/>
            <person name="Jubin C."/>
            <person name="Porcel B.M."/>
            <person name="Segurens B."/>
            <person name="Daubin V."/>
            <person name="Anthouard V."/>
            <person name="Aiach N."/>
            <person name="Arnaiz O."/>
            <person name="Billaut A."/>
            <person name="Beisson J."/>
            <person name="Blanc I."/>
            <person name="Bouhouche K."/>
            <person name="Camara F."/>
            <person name="Duharcourt S."/>
            <person name="Guigo R."/>
            <person name="Gogendeau D."/>
            <person name="Katinka M."/>
            <person name="Keller A.-M."/>
            <person name="Kissmehl R."/>
            <person name="Klotz C."/>
            <person name="Koll F."/>
            <person name="Le Moue A."/>
            <person name="Lepere C."/>
            <person name="Malinsky S."/>
            <person name="Nowacki M."/>
            <person name="Nowak J.K."/>
            <person name="Plattner H."/>
            <person name="Poulain J."/>
            <person name="Ruiz F."/>
            <person name="Serrano V."/>
            <person name="Zagulski M."/>
            <person name="Dessen P."/>
            <person name="Betermier M."/>
            <person name="Weissenbach J."/>
            <person name="Scarpelli C."/>
            <person name="Schachter V."/>
            <person name="Sperling L."/>
            <person name="Meyer E."/>
            <person name="Cohen J."/>
            <person name="Wincker P."/>
        </authorList>
    </citation>
    <scope>NUCLEOTIDE SEQUENCE [LARGE SCALE GENOMIC DNA]</scope>
    <source>
        <strain evidence="4 5">Stock d4-2</strain>
    </source>
</reference>
<comment type="similarity">
    <text evidence="1">Belongs to the TUB family.</text>
</comment>
<feature type="region of interest" description="Disordered" evidence="2">
    <location>
        <begin position="128"/>
        <end position="157"/>
    </location>
</feature>
<accession>A0E4Z8</accession>
<evidence type="ECO:0000313" key="4">
    <source>
        <dbReference type="EMBL" id="CAK90365.1"/>
    </source>
</evidence>
<dbReference type="InParanoid" id="A0E4Z8"/>
<dbReference type="InterPro" id="IPR000007">
    <property type="entry name" value="Tubby_C"/>
</dbReference>
<dbReference type="Pfam" id="PF01167">
    <property type="entry name" value="Tub"/>
    <property type="match status" value="2"/>
</dbReference>
<protein>
    <recommendedName>
        <fullName evidence="3">Tubby C-terminal domain-containing protein</fullName>
    </recommendedName>
</protein>
<sequence length="395" mass="46209">MFNENDNIEAIDVINFDEYASNVPYFLYQQAVTPKIQIEDQRPSSPPKIIKNQQFHKNLGQNQAFYQEDKKFDINQIKVENTIRFNQENQIQPKQEESEDDDYGSVIQFQEIAEKEDEENIHYQENNDLNQQNRQSPQEDQQQIHAEESPKKIDQVGPSLQNSVISNASVVSAYPLVNKTLEFYCTKEFLASPLNEKGIVQCTLIINTSGLNKLKPKFYLEKNGKIFLAAKKSSHKFIISMNKDKIQRKSSNFIGQISCKKKYDYFFYDNGNNPKRNKLPVRNSIGQLKFITSSKPTEPRQQEFRLPQDDSHIFMNRKPKWNEKTKSFTLNFYDRVKVSSIKNFQLIQINEQPEQIYVQLGKENDGKFNLDFQSPFSPLQAFMVALANYDKKIEY</sequence>
<dbReference type="InterPro" id="IPR025659">
    <property type="entry name" value="Tubby-like_C"/>
</dbReference>
<dbReference type="eggNOG" id="KOG2502">
    <property type="taxonomic scope" value="Eukaryota"/>
</dbReference>
<feature type="domain" description="Tubby C-terminal" evidence="3">
    <location>
        <begin position="191"/>
        <end position="279"/>
    </location>
</feature>
<dbReference type="Proteomes" id="UP000000600">
    <property type="component" value="Unassembled WGS sequence"/>
</dbReference>
<evidence type="ECO:0000259" key="3">
    <source>
        <dbReference type="Pfam" id="PF01167"/>
    </source>
</evidence>
<dbReference type="KEGG" id="ptm:GSPATT00023542001"/>
<dbReference type="PANTHER" id="PTHR16517">
    <property type="entry name" value="TUBBY-RELATED"/>
    <property type="match status" value="1"/>
</dbReference>
<gene>
    <name evidence="4" type="ORF">GSPATT00023542001</name>
</gene>
<dbReference type="OMA" id="QINEQPE"/>
<feature type="compositionally biased region" description="Polar residues" evidence="2">
    <location>
        <begin position="128"/>
        <end position="144"/>
    </location>
</feature>
<dbReference type="PANTHER" id="PTHR16517:SF7">
    <property type="entry name" value="PROTEIN KING TUBBY"/>
    <property type="match status" value="1"/>
</dbReference>
<dbReference type="Gene3D" id="3.20.90.10">
    <property type="entry name" value="Tubby Protein, Chain A"/>
    <property type="match status" value="1"/>
</dbReference>
<dbReference type="OrthoDB" id="8775810at2759"/>
<dbReference type="AlphaFoldDB" id="A0E4Z8"/>
<feature type="compositionally biased region" description="Basic and acidic residues" evidence="2">
    <location>
        <begin position="145"/>
        <end position="154"/>
    </location>
</feature>
<evidence type="ECO:0000256" key="2">
    <source>
        <dbReference type="SAM" id="MobiDB-lite"/>
    </source>
</evidence>
<dbReference type="GeneID" id="5043547"/>